<dbReference type="AlphaFoldDB" id="A0A2K3KPF3"/>
<evidence type="ECO:0000313" key="2">
    <source>
        <dbReference type="Proteomes" id="UP000236291"/>
    </source>
</evidence>
<reference evidence="1 2" key="1">
    <citation type="journal article" date="2014" name="Am. J. Bot.">
        <title>Genome assembly and annotation for red clover (Trifolium pratense; Fabaceae).</title>
        <authorList>
            <person name="Istvanek J."/>
            <person name="Jaros M."/>
            <person name="Krenek A."/>
            <person name="Repkova J."/>
        </authorList>
    </citation>
    <scope>NUCLEOTIDE SEQUENCE [LARGE SCALE GENOMIC DNA]</scope>
    <source>
        <strain evidence="2">cv. Tatra</strain>
        <tissue evidence="1">Young leaves</tissue>
    </source>
</reference>
<protein>
    <submittedName>
        <fullName evidence="1">Uncharacterized protein</fullName>
    </submittedName>
</protein>
<sequence length="31" mass="3438">MSLGKSELYGFEFGWKNLNPTVCGCGFDTVH</sequence>
<proteinExistence type="predicted"/>
<name>A0A2K3KPF3_TRIPR</name>
<gene>
    <name evidence="1" type="ORF">L195_g063863</name>
</gene>
<feature type="non-terminal residue" evidence="1">
    <location>
        <position position="31"/>
    </location>
</feature>
<organism evidence="1 2">
    <name type="scientific">Trifolium pratense</name>
    <name type="common">Red clover</name>
    <dbReference type="NCBI Taxonomy" id="57577"/>
    <lineage>
        <taxon>Eukaryota</taxon>
        <taxon>Viridiplantae</taxon>
        <taxon>Streptophyta</taxon>
        <taxon>Embryophyta</taxon>
        <taxon>Tracheophyta</taxon>
        <taxon>Spermatophyta</taxon>
        <taxon>Magnoliopsida</taxon>
        <taxon>eudicotyledons</taxon>
        <taxon>Gunneridae</taxon>
        <taxon>Pentapetalae</taxon>
        <taxon>rosids</taxon>
        <taxon>fabids</taxon>
        <taxon>Fabales</taxon>
        <taxon>Fabaceae</taxon>
        <taxon>Papilionoideae</taxon>
        <taxon>50 kb inversion clade</taxon>
        <taxon>NPAAA clade</taxon>
        <taxon>Hologalegina</taxon>
        <taxon>IRL clade</taxon>
        <taxon>Trifolieae</taxon>
        <taxon>Trifolium</taxon>
    </lineage>
</organism>
<reference evidence="1 2" key="2">
    <citation type="journal article" date="2017" name="Front. Plant Sci.">
        <title>Gene Classification and Mining of Molecular Markers Useful in Red Clover (Trifolium pratense) Breeding.</title>
        <authorList>
            <person name="Istvanek J."/>
            <person name="Dluhosova J."/>
            <person name="Dluhos P."/>
            <person name="Patkova L."/>
            <person name="Nedelnik J."/>
            <person name="Repkova J."/>
        </authorList>
    </citation>
    <scope>NUCLEOTIDE SEQUENCE [LARGE SCALE GENOMIC DNA]</scope>
    <source>
        <strain evidence="2">cv. Tatra</strain>
        <tissue evidence="1">Young leaves</tissue>
    </source>
</reference>
<accession>A0A2K3KPF3</accession>
<dbReference type="Proteomes" id="UP000236291">
    <property type="component" value="Unassembled WGS sequence"/>
</dbReference>
<evidence type="ECO:0000313" key="1">
    <source>
        <dbReference type="EMBL" id="PNX68175.1"/>
    </source>
</evidence>
<dbReference type="EMBL" id="ASHM01223337">
    <property type="protein sequence ID" value="PNX68175.1"/>
    <property type="molecule type" value="Genomic_DNA"/>
</dbReference>
<comment type="caution">
    <text evidence="1">The sequence shown here is derived from an EMBL/GenBank/DDBJ whole genome shotgun (WGS) entry which is preliminary data.</text>
</comment>